<evidence type="ECO:0000313" key="3">
    <source>
        <dbReference type="EMBL" id="EMC96929.1"/>
    </source>
</evidence>
<dbReference type="HOGENOM" id="CLU_1495917_0_0_1"/>
<feature type="domain" description="DUF2423" evidence="2">
    <location>
        <begin position="1"/>
        <end position="43"/>
    </location>
</feature>
<dbReference type="AlphaFoldDB" id="M2NCM1"/>
<name>M2NCM1_BAUPA</name>
<dbReference type="RefSeq" id="XP_007675557.1">
    <property type="nucleotide sequence ID" value="XM_007677367.1"/>
</dbReference>
<protein>
    <recommendedName>
        <fullName evidence="2">DUF2423 domain-containing protein</fullName>
    </recommendedName>
</protein>
<feature type="region of interest" description="Disordered" evidence="1">
    <location>
        <begin position="1"/>
        <end position="111"/>
    </location>
</feature>
<proteinExistence type="predicted"/>
<reference evidence="3 4" key="1">
    <citation type="journal article" date="2012" name="PLoS Pathog.">
        <title>Diverse lifestyles and strategies of plant pathogenesis encoded in the genomes of eighteen Dothideomycetes fungi.</title>
        <authorList>
            <person name="Ohm R.A."/>
            <person name="Feau N."/>
            <person name="Henrissat B."/>
            <person name="Schoch C.L."/>
            <person name="Horwitz B.A."/>
            <person name="Barry K.W."/>
            <person name="Condon B.J."/>
            <person name="Copeland A.C."/>
            <person name="Dhillon B."/>
            <person name="Glaser F."/>
            <person name="Hesse C.N."/>
            <person name="Kosti I."/>
            <person name="LaButti K."/>
            <person name="Lindquist E.A."/>
            <person name="Lucas S."/>
            <person name="Salamov A.A."/>
            <person name="Bradshaw R.E."/>
            <person name="Ciuffetti L."/>
            <person name="Hamelin R.C."/>
            <person name="Kema G.H.J."/>
            <person name="Lawrence C."/>
            <person name="Scott J.A."/>
            <person name="Spatafora J.W."/>
            <person name="Turgeon B.G."/>
            <person name="de Wit P.J.G.M."/>
            <person name="Zhong S."/>
            <person name="Goodwin S.B."/>
            <person name="Grigoriev I.V."/>
        </authorList>
    </citation>
    <scope>NUCLEOTIDE SEQUENCE [LARGE SCALE GENOMIC DNA]</scope>
    <source>
        <strain evidence="3 4">UAMH 10762</strain>
    </source>
</reference>
<gene>
    <name evidence="3" type="ORF">BAUCODRAFT_147125</name>
</gene>
<dbReference type="GO" id="GO:0030687">
    <property type="term" value="C:preribosome, large subunit precursor"/>
    <property type="evidence" value="ECO:0007669"/>
    <property type="project" value="TreeGrafter"/>
</dbReference>
<accession>M2NCM1</accession>
<dbReference type="OMA" id="PIIREHK"/>
<dbReference type="GeneID" id="19108735"/>
<feature type="compositionally biased region" description="Basic residues" evidence="1">
    <location>
        <begin position="97"/>
        <end position="108"/>
    </location>
</feature>
<sequence>MAKSARASRVKTNNTALRKKVFGPVETARNKRLNAKLLELAQQAKPQRSEMDVVPDSAEQKDAEKAEPQATAEGKMEVDEGAGATTAKRTDSEKKPRSNRIRKPRKPRNNIVFAPTASTPEAYQPVIPEVAYMFATFLGHTSTSRAVTRESEQDWYEDTNDSCTNNALKLLPRRHHDAEG</sequence>
<dbReference type="KEGG" id="bcom:BAUCODRAFT_147125"/>
<dbReference type="EMBL" id="KB445554">
    <property type="protein sequence ID" value="EMC96929.1"/>
    <property type="molecule type" value="Genomic_DNA"/>
</dbReference>
<evidence type="ECO:0000259" key="2">
    <source>
        <dbReference type="Pfam" id="PF10338"/>
    </source>
</evidence>
<dbReference type="PANTHER" id="PTHR28219">
    <property type="entry name" value="UPF0642 PROTEIN YBL028C"/>
    <property type="match status" value="1"/>
</dbReference>
<organism evidence="3 4">
    <name type="scientific">Baudoinia panamericana (strain UAMH 10762)</name>
    <name type="common">Angels' share fungus</name>
    <name type="synonym">Baudoinia compniacensis (strain UAMH 10762)</name>
    <dbReference type="NCBI Taxonomy" id="717646"/>
    <lineage>
        <taxon>Eukaryota</taxon>
        <taxon>Fungi</taxon>
        <taxon>Dikarya</taxon>
        <taxon>Ascomycota</taxon>
        <taxon>Pezizomycotina</taxon>
        <taxon>Dothideomycetes</taxon>
        <taxon>Dothideomycetidae</taxon>
        <taxon>Mycosphaerellales</taxon>
        <taxon>Teratosphaeriaceae</taxon>
        <taxon>Baudoinia</taxon>
    </lineage>
</organism>
<dbReference type="eggNOG" id="ENOG502SXGY">
    <property type="taxonomic scope" value="Eukaryota"/>
</dbReference>
<dbReference type="OrthoDB" id="4087970at2759"/>
<evidence type="ECO:0000313" key="4">
    <source>
        <dbReference type="Proteomes" id="UP000011761"/>
    </source>
</evidence>
<evidence type="ECO:0000256" key="1">
    <source>
        <dbReference type="SAM" id="MobiDB-lite"/>
    </source>
</evidence>
<dbReference type="InterPro" id="IPR019434">
    <property type="entry name" value="DUF2423"/>
</dbReference>
<keyword evidence="4" id="KW-1185">Reference proteome</keyword>
<dbReference type="Proteomes" id="UP000011761">
    <property type="component" value="Unassembled WGS sequence"/>
</dbReference>
<dbReference type="Pfam" id="PF10338">
    <property type="entry name" value="YBL028C_N"/>
    <property type="match status" value="1"/>
</dbReference>
<dbReference type="PANTHER" id="PTHR28219:SF1">
    <property type="entry name" value="UPF0642 PROTEIN YBL028C"/>
    <property type="match status" value="1"/>
</dbReference>
<feature type="compositionally biased region" description="Basic and acidic residues" evidence="1">
    <location>
        <begin position="58"/>
        <end position="67"/>
    </location>
</feature>